<sequence>MKAGGGTLVRLTLSGGALVASIAAACCFLAVWSYWYYELDADCVQARDCKCLLFGTSFAGGGFVGGDLFACQYVAYSLMASAGLAAYTSVYYGCRLLLCAGHGRGRHQHHRPVRPVAESRPEDGTSPQIQINGLTICLAIILAVMALNMFIASIVLSNGYISTCLQYVHRVKSYLMVSGNMVELITNRMSCGTIYDFMDYLQPPSRQVTYELIHRHKTNPRDSVINTSALLIISIVLSWLNTFIWIVFTFCTYYFR</sequence>
<organism evidence="2 3">
    <name type="scientific">Acyrthosiphon pisum</name>
    <name type="common">Pea aphid</name>
    <dbReference type="NCBI Taxonomy" id="7029"/>
    <lineage>
        <taxon>Eukaryota</taxon>
        <taxon>Metazoa</taxon>
        <taxon>Ecdysozoa</taxon>
        <taxon>Arthropoda</taxon>
        <taxon>Hexapoda</taxon>
        <taxon>Insecta</taxon>
        <taxon>Pterygota</taxon>
        <taxon>Neoptera</taxon>
        <taxon>Paraneoptera</taxon>
        <taxon>Hemiptera</taxon>
        <taxon>Sternorrhyncha</taxon>
        <taxon>Aphidomorpha</taxon>
        <taxon>Aphidoidea</taxon>
        <taxon>Aphididae</taxon>
        <taxon>Macrosiphini</taxon>
        <taxon>Acyrthosiphon</taxon>
    </lineage>
</organism>
<feature type="transmembrane region" description="Helical" evidence="1">
    <location>
        <begin position="134"/>
        <end position="156"/>
    </location>
</feature>
<keyword evidence="3" id="KW-1185">Reference proteome</keyword>
<evidence type="ECO:0000256" key="1">
    <source>
        <dbReference type="SAM" id="Phobius"/>
    </source>
</evidence>
<dbReference type="KEGG" id="api:100573900"/>
<dbReference type="EnsemblMetazoa" id="XM_003244895.4">
    <property type="protein sequence ID" value="XP_003244943.1"/>
    <property type="gene ID" value="LOC100573900"/>
</dbReference>
<keyword evidence="1" id="KW-0472">Membrane</keyword>
<feature type="transmembrane region" description="Helical" evidence="1">
    <location>
        <begin position="12"/>
        <end position="35"/>
    </location>
</feature>
<evidence type="ECO:0000313" key="3">
    <source>
        <dbReference type="Proteomes" id="UP000007819"/>
    </source>
</evidence>
<reference evidence="3" key="1">
    <citation type="submission" date="2010-06" db="EMBL/GenBank/DDBJ databases">
        <authorList>
            <person name="Jiang H."/>
            <person name="Abraham K."/>
            <person name="Ali S."/>
            <person name="Alsbrooks S.L."/>
            <person name="Anim B.N."/>
            <person name="Anosike U.S."/>
            <person name="Attaway T."/>
            <person name="Bandaranaike D.P."/>
            <person name="Battles P.K."/>
            <person name="Bell S.N."/>
            <person name="Bell A.V."/>
            <person name="Beltran B."/>
            <person name="Bickham C."/>
            <person name="Bustamante Y."/>
            <person name="Caleb T."/>
            <person name="Canada A."/>
            <person name="Cardenas V."/>
            <person name="Carter K."/>
            <person name="Chacko J."/>
            <person name="Chandrabose M.N."/>
            <person name="Chavez D."/>
            <person name="Chavez A."/>
            <person name="Chen L."/>
            <person name="Chu H.-S."/>
            <person name="Claassen K.J."/>
            <person name="Cockrell R."/>
            <person name="Collins M."/>
            <person name="Cooper J.A."/>
            <person name="Cree A."/>
            <person name="Curry S.M."/>
            <person name="Da Y."/>
            <person name="Dao M.D."/>
            <person name="Das B."/>
            <person name="Davila M.-L."/>
            <person name="Davy-Carroll L."/>
            <person name="Denson S."/>
            <person name="Dinh H."/>
            <person name="Ebong V.E."/>
            <person name="Edwards J.R."/>
            <person name="Egan A."/>
            <person name="El-Daye J."/>
            <person name="Escobedo L."/>
            <person name="Fernandez S."/>
            <person name="Fernando P.R."/>
            <person name="Flagg N."/>
            <person name="Forbes L.D."/>
            <person name="Fowler R.G."/>
            <person name="Fu Q."/>
            <person name="Gabisi R.A."/>
            <person name="Ganer J."/>
            <person name="Garbino Pronczuk A."/>
            <person name="Garcia R.M."/>
            <person name="Garner T."/>
            <person name="Garrett T.E."/>
            <person name="Gonzalez D.A."/>
            <person name="Hamid H."/>
            <person name="Hawkins E.S."/>
            <person name="Hirani K."/>
            <person name="Hogues M.E."/>
            <person name="Hollins B."/>
            <person name="Hsiao C.-H."/>
            <person name="Jabil R."/>
            <person name="James M.L."/>
            <person name="Jhangiani S.N."/>
            <person name="Johnson B."/>
            <person name="Johnson Q."/>
            <person name="Joshi V."/>
            <person name="Kalu J.B."/>
            <person name="Kam C."/>
            <person name="Kashfia A."/>
            <person name="Keebler J."/>
            <person name="Kisamo H."/>
            <person name="Kovar C.L."/>
            <person name="Lago L.A."/>
            <person name="Lai C.-Y."/>
            <person name="Laidlaw J."/>
            <person name="Lara F."/>
            <person name="Le T.-K."/>
            <person name="Lee S.L."/>
            <person name="Legall F.H."/>
            <person name="Lemon S.J."/>
            <person name="Lewis L.R."/>
            <person name="Li B."/>
            <person name="Liu Y."/>
            <person name="Liu Y.-S."/>
            <person name="Lopez J."/>
            <person name="Lozado R.J."/>
            <person name="Lu J."/>
            <person name="Madu R.C."/>
            <person name="Maheshwari M."/>
            <person name="Maheshwari R."/>
            <person name="Malloy K."/>
            <person name="Martinez E."/>
            <person name="Mathew T."/>
            <person name="Mercado I.C."/>
            <person name="Mercado C."/>
            <person name="Meyer B."/>
            <person name="Montgomery K."/>
            <person name="Morgan M.B."/>
            <person name="Munidasa M."/>
            <person name="Nazareth L.V."/>
            <person name="Nelson J."/>
            <person name="Ng B.M."/>
            <person name="Nguyen N.B."/>
            <person name="Nguyen P.Q."/>
            <person name="Nguyen T."/>
            <person name="Obregon M."/>
            <person name="Okwuonu G.O."/>
            <person name="Onwere C.G."/>
            <person name="Orozco G."/>
            <person name="Parra A."/>
            <person name="Patel S."/>
            <person name="Patil S."/>
            <person name="Perez A."/>
            <person name="Perez Y."/>
            <person name="Pham C."/>
            <person name="Primus E.L."/>
            <person name="Pu L.-L."/>
            <person name="Puazo M."/>
            <person name="Qin X."/>
            <person name="Quiroz J.B."/>
            <person name="Reese J."/>
            <person name="Richards S."/>
            <person name="Rives C.M."/>
            <person name="Robberts R."/>
            <person name="Ruiz S.J."/>
            <person name="Ruiz M.J."/>
            <person name="Santibanez J."/>
            <person name="Schneider B.W."/>
            <person name="Sisson I."/>
            <person name="Smith M."/>
            <person name="Sodergren E."/>
            <person name="Song X.-Z."/>
            <person name="Song B.B."/>
            <person name="Summersgill H."/>
            <person name="Thelus R."/>
            <person name="Thornton R.D."/>
            <person name="Trejos Z.Y."/>
            <person name="Usmani K."/>
            <person name="Vattathil S."/>
            <person name="Villasana D."/>
            <person name="Walker D.L."/>
            <person name="Wang S."/>
            <person name="Wang K."/>
            <person name="White C.S."/>
            <person name="Williams A.C."/>
            <person name="Williamson J."/>
            <person name="Wilson K."/>
            <person name="Woghiren I.O."/>
            <person name="Woodworth J.R."/>
            <person name="Worley K.C."/>
            <person name="Wright R.A."/>
            <person name="Wu W."/>
            <person name="Young L."/>
            <person name="Zhang L."/>
            <person name="Zhang J."/>
            <person name="Zhu Y."/>
            <person name="Muzny D.M."/>
            <person name="Weinstock G."/>
            <person name="Gibbs R.A."/>
        </authorList>
    </citation>
    <scope>NUCLEOTIDE SEQUENCE [LARGE SCALE GENOMIC DNA]</scope>
    <source>
        <strain evidence="3">LSR1</strain>
    </source>
</reference>
<dbReference type="RefSeq" id="XP_003244943.1">
    <property type="nucleotide sequence ID" value="XM_003244895.3"/>
</dbReference>
<dbReference type="GeneID" id="100573900"/>
<protein>
    <submittedName>
        <fullName evidence="2">Uncharacterized protein</fullName>
    </submittedName>
</protein>
<name>A0A8R1W9W6_ACYPI</name>
<feature type="transmembrane region" description="Helical" evidence="1">
    <location>
        <begin position="73"/>
        <end position="94"/>
    </location>
</feature>
<proteinExistence type="predicted"/>
<keyword evidence="1" id="KW-0812">Transmembrane</keyword>
<evidence type="ECO:0000313" key="2">
    <source>
        <dbReference type="EnsemblMetazoa" id="XP_003244943.1"/>
    </source>
</evidence>
<accession>A0A8R1W9W6</accession>
<dbReference type="PROSITE" id="PS51257">
    <property type="entry name" value="PROKAR_LIPOPROTEIN"/>
    <property type="match status" value="1"/>
</dbReference>
<dbReference type="Proteomes" id="UP000007819">
    <property type="component" value="Chromosome X"/>
</dbReference>
<keyword evidence="1" id="KW-1133">Transmembrane helix</keyword>
<dbReference type="AlphaFoldDB" id="A0A8R1W9W6"/>
<dbReference type="OrthoDB" id="8186944at2759"/>
<reference evidence="2" key="2">
    <citation type="submission" date="2022-06" db="UniProtKB">
        <authorList>
            <consortium name="EnsemblMetazoa"/>
        </authorList>
    </citation>
    <scope>IDENTIFICATION</scope>
</reference>
<feature type="transmembrane region" description="Helical" evidence="1">
    <location>
        <begin position="229"/>
        <end position="255"/>
    </location>
</feature>